<protein>
    <submittedName>
        <fullName evidence="2">Uncharacterized protein</fullName>
    </submittedName>
</protein>
<dbReference type="AlphaFoldDB" id="A0A1F6AS20"/>
<evidence type="ECO:0000313" key="2">
    <source>
        <dbReference type="EMBL" id="OGG27486.1"/>
    </source>
</evidence>
<keyword evidence="1" id="KW-0812">Transmembrane</keyword>
<organism evidence="2 3">
    <name type="scientific">Candidatus Gottesmanbacteria bacterium RIFCSPLOWO2_01_FULL_39_12b</name>
    <dbReference type="NCBI Taxonomy" id="1798388"/>
    <lineage>
        <taxon>Bacteria</taxon>
        <taxon>Candidatus Gottesmaniibacteriota</taxon>
    </lineage>
</organism>
<keyword evidence="1" id="KW-0472">Membrane</keyword>
<gene>
    <name evidence="2" type="ORF">A2960_04285</name>
</gene>
<dbReference type="EMBL" id="MFJR01000001">
    <property type="protein sequence ID" value="OGG27486.1"/>
    <property type="molecule type" value="Genomic_DNA"/>
</dbReference>
<sequence>MRLNQLINLCKDMRVDTTGSKKGQSIIELILAIGLASVFLPALLMGLVSSREGYAQQNQRLDATHLLREAEEAVRVVRENSWSQIANNGTYHPVISGNTWSLASNAESVSGFTRSIVISDVYRDASGSISSSGNIDPSTKKTVVTVSWSGPILSSVSSTAYLTRHLKNAAFIDTSEVNFNAGTLTNAAVTTTNGGEVVLGAGGYGNWCKPNLSIAAIDLPKSGIANALMAIEGKAFAGTGDNAAGVSFANISITDTNPPQASAVGTFDGYKTNSVFGESSYAYLGTDNNAREIVIIDLTQIVGGKYEEIGYFNAPGNGNGNSVFVLGNIGFMTDGNKLYTFDLSSKSGSRSQLGVTTLAGEGEKVFVVGNYAYVAIDSTSTQLQIVEVSPDGKVLTVVGQASVNGGDGKDVYVNSSATRAYLVTSASAAQREFFIVDVSTKSGSRPTIGSFEASGMNPKGVTLVTGNKAITVGTGGEEYQVIDLNNETIPSRCGGLNIDSGVNGMSSVSETDGDAYSYIITGDVSSEFNMIEGGPGGQYAMSGTYESATYAYPSTSSPQQISLNRFIANIAKPAGTDIKLQLATADPVSGSCSGAAFTYVGPDGTGSTYYTPGNDTAISAAFPISTTGSLKNPSSCIRYKVSLSTTDRNATPVFYDMTVNYSQ</sequence>
<reference evidence="2 3" key="1">
    <citation type="journal article" date="2016" name="Nat. Commun.">
        <title>Thousands of microbial genomes shed light on interconnected biogeochemical processes in an aquifer system.</title>
        <authorList>
            <person name="Anantharaman K."/>
            <person name="Brown C.T."/>
            <person name="Hug L.A."/>
            <person name="Sharon I."/>
            <person name="Castelle C.J."/>
            <person name="Probst A.J."/>
            <person name="Thomas B.C."/>
            <person name="Singh A."/>
            <person name="Wilkins M.J."/>
            <person name="Karaoz U."/>
            <person name="Brodie E.L."/>
            <person name="Williams K.H."/>
            <person name="Hubbard S.S."/>
            <person name="Banfield J.F."/>
        </authorList>
    </citation>
    <scope>NUCLEOTIDE SEQUENCE [LARGE SCALE GENOMIC DNA]</scope>
</reference>
<keyword evidence="1" id="KW-1133">Transmembrane helix</keyword>
<accession>A0A1F6AS20</accession>
<dbReference type="Pfam" id="PF08309">
    <property type="entry name" value="LVIVD"/>
    <property type="match status" value="1"/>
</dbReference>
<feature type="transmembrane region" description="Helical" evidence="1">
    <location>
        <begin position="29"/>
        <end position="48"/>
    </location>
</feature>
<dbReference type="InterPro" id="IPR013211">
    <property type="entry name" value="LVIVD"/>
</dbReference>
<proteinExistence type="predicted"/>
<name>A0A1F6AS20_9BACT</name>
<comment type="caution">
    <text evidence="2">The sequence shown here is derived from an EMBL/GenBank/DDBJ whole genome shotgun (WGS) entry which is preliminary data.</text>
</comment>
<evidence type="ECO:0000313" key="3">
    <source>
        <dbReference type="Proteomes" id="UP000176609"/>
    </source>
</evidence>
<dbReference type="Proteomes" id="UP000176609">
    <property type="component" value="Unassembled WGS sequence"/>
</dbReference>
<evidence type="ECO:0000256" key="1">
    <source>
        <dbReference type="SAM" id="Phobius"/>
    </source>
</evidence>